<reference evidence="3 4" key="1">
    <citation type="submission" date="2016-04" db="EMBL/GenBank/DDBJ databases">
        <title>A degradative enzymes factory behind the ericoid mycorrhizal symbiosis.</title>
        <authorList>
            <consortium name="DOE Joint Genome Institute"/>
            <person name="Martino E."/>
            <person name="Morin E."/>
            <person name="Grelet G."/>
            <person name="Kuo A."/>
            <person name="Kohler A."/>
            <person name="Daghino S."/>
            <person name="Barry K."/>
            <person name="Choi C."/>
            <person name="Cichocki N."/>
            <person name="Clum A."/>
            <person name="Copeland A."/>
            <person name="Hainaut M."/>
            <person name="Haridas S."/>
            <person name="Labutti K."/>
            <person name="Lindquist E."/>
            <person name="Lipzen A."/>
            <person name="Khouja H.-R."/>
            <person name="Murat C."/>
            <person name="Ohm R."/>
            <person name="Olson A."/>
            <person name="Spatafora J."/>
            <person name="Veneault-Fourrey C."/>
            <person name="Henrissat B."/>
            <person name="Grigoriev I."/>
            <person name="Martin F."/>
            <person name="Perotto S."/>
        </authorList>
    </citation>
    <scope>NUCLEOTIDE SEQUENCE [LARGE SCALE GENOMIC DNA]</scope>
    <source>
        <strain evidence="3 4">F</strain>
    </source>
</reference>
<dbReference type="Proteomes" id="UP000235786">
    <property type="component" value="Unassembled WGS sequence"/>
</dbReference>
<feature type="domain" description="Phospholipid/glycerol acyltransferase" evidence="2">
    <location>
        <begin position="45"/>
        <end position="269"/>
    </location>
</feature>
<name>A0A2J6S6N3_HYAVF</name>
<gene>
    <name evidence="3" type="ORF">L207DRAFT_551547</name>
</gene>
<evidence type="ECO:0000313" key="3">
    <source>
        <dbReference type="EMBL" id="PMD46403.1"/>
    </source>
</evidence>
<protein>
    <recommendedName>
        <fullName evidence="2">Phospholipid/glycerol acyltransferase domain-containing protein</fullName>
    </recommendedName>
</protein>
<evidence type="ECO:0000256" key="1">
    <source>
        <dbReference type="SAM" id="Phobius"/>
    </source>
</evidence>
<dbReference type="SMART" id="SM00563">
    <property type="entry name" value="PlsC"/>
    <property type="match status" value="1"/>
</dbReference>
<feature type="transmembrane region" description="Helical" evidence="1">
    <location>
        <begin position="519"/>
        <end position="536"/>
    </location>
</feature>
<keyword evidence="1" id="KW-1133">Transmembrane helix</keyword>
<dbReference type="InterPro" id="IPR002123">
    <property type="entry name" value="Plipid/glycerol_acylTrfase"/>
</dbReference>
<feature type="transmembrane region" description="Helical" evidence="1">
    <location>
        <begin position="427"/>
        <end position="447"/>
    </location>
</feature>
<keyword evidence="4" id="KW-1185">Reference proteome</keyword>
<dbReference type="GO" id="GO:0004366">
    <property type="term" value="F:glycerol-3-phosphate O-acyltransferase activity"/>
    <property type="evidence" value="ECO:0007669"/>
    <property type="project" value="TreeGrafter"/>
</dbReference>
<dbReference type="InterPro" id="IPR052744">
    <property type="entry name" value="GPAT/DAPAT"/>
</dbReference>
<sequence length="624" mass="68958">MPIPRVPSRWVYDLIVRAFSFLVGIFFREIKVHGATRVPCEGSVILVAAPHANQFVDSVILMDILLTLNRRVSWLMAEKSFSRPFIGNLATSIGALPVSRAMDVAQPASGTILLPDATSNPQLLKGIGTNFTSSEFRPGCSFYLPTINGESHKLEIAEIRGPDIIILKTAPTSKDAFFQLTGKRDFTEREIPGFCGSKFKVAPHIDQTTMYEAVFNSLRNAGCIGIFPEGGSHDRTSLLPLKAGIAIMALGALAQNIPVSLVPVGLTYYSAHKFRSRAVVEFGDAVPVDPGLVEDFKIGKKRDAVHGLMSAISRSLAAVTLSAPDYDTLMLIQIARRLYLTGLTGNDESSSQALLFKTKLNKRLLLGYTKHSSNADVISIKRKLRSYVASLAALGLTDNQLTSITTDHTHFPVLFLLPRLLYRTSKFVILAILTLPGLTLFTPIFLITSRISRRKRAEALAESSVKIHGHDVMATWKILVATGLAPLFYTIYVTGILFLHNHNHLYGYFNDVGRIKIALSSYAILLFITYASLMFGEQGVDLLKSLYPLVLSLGPRSYRTINTLKEDRRILVLEVKEMVHRFGSELFPDCEDIQKWKGRGPRSLYAKISPNVDLEDLGGLDEFS</sequence>
<proteinExistence type="predicted"/>
<dbReference type="AlphaFoldDB" id="A0A2J6S6N3"/>
<accession>A0A2J6S6N3</accession>
<dbReference type="PANTHER" id="PTHR31605:SF0">
    <property type="entry name" value="GLYCEROL-3-PHOSPHATE O-ACYLTRANSFERASE 1"/>
    <property type="match status" value="1"/>
</dbReference>
<dbReference type="EMBL" id="KZ613939">
    <property type="protein sequence ID" value="PMD46403.1"/>
    <property type="molecule type" value="Genomic_DNA"/>
</dbReference>
<dbReference type="SUPFAM" id="SSF69593">
    <property type="entry name" value="Glycerol-3-phosphate (1)-acyltransferase"/>
    <property type="match status" value="2"/>
</dbReference>
<dbReference type="GO" id="GO:0008654">
    <property type="term" value="P:phospholipid biosynthetic process"/>
    <property type="evidence" value="ECO:0007669"/>
    <property type="project" value="TreeGrafter"/>
</dbReference>
<dbReference type="PANTHER" id="PTHR31605">
    <property type="entry name" value="GLYCEROL-3-PHOSPHATE O-ACYLTRANSFERASE 1"/>
    <property type="match status" value="1"/>
</dbReference>
<evidence type="ECO:0000313" key="4">
    <source>
        <dbReference type="Proteomes" id="UP000235786"/>
    </source>
</evidence>
<keyword evidence="1" id="KW-0472">Membrane</keyword>
<organism evidence="3 4">
    <name type="scientific">Hyaloscypha variabilis (strain UAMH 11265 / GT02V1 / F)</name>
    <name type="common">Meliniomyces variabilis</name>
    <dbReference type="NCBI Taxonomy" id="1149755"/>
    <lineage>
        <taxon>Eukaryota</taxon>
        <taxon>Fungi</taxon>
        <taxon>Dikarya</taxon>
        <taxon>Ascomycota</taxon>
        <taxon>Pezizomycotina</taxon>
        <taxon>Leotiomycetes</taxon>
        <taxon>Helotiales</taxon>
        <taxon>Hyaloscyphaceae</taxon>
        <taxon>Hyaloscypha</taxon>
        <taxon>Hyaloscypha variabilis</taxon>
    </lineage>
</organism>
<dbReference type="OrthoDB" id="2427554at2759"/>
<dbReference type="STRING" id="1149755.A0A2J6S6N3"/>
<keyword evidence="1" id="KW-0812">Transmembrane</keyword>
<dbReference type="GO" id="GO:0016287">
    <property type="term" value="F:glycerone-phosphate O-acyltransferase activity"/>
    <property type="evidence" value="ECO:0007669"/>
    <property type="project" value="TreeGrafter"/>
</dbReference>
<evidence type="ECO:0000259" key="2">
    <source>
        <dbReference type="SMART" id="SM00563"/>
    </source>
</evidence>
<feature type="transmembrane region" description="Helical" evidence="1">
    <location>
        <begin position="478"/>
        <end position="499"/>
    </location>
</feature>